<evidence type="ECO:0000259" key="10">
    <source>
        <dbReference type="PROSITE" id="PS51918"/>
    </source>
</evidence>
<feature type="domain" description="Radical SAM core" evidence="10">
    <location>
        <begin position="1"/>
        <end position="232"/>
    </location>
</feature>
<dbReference type="Gene3D" id="3.20.20.70">
    <property type="entry name" value="Aldolase class I"/>
    <property type="match status" value="1"/>
</dbReference>
<keyword evidence="8 9" id="KW-0143">Chaperone</keyword>
<evidence type="ECO:0000256" key="7">
    <source>
        <dbReference type="ARBA" id="ARBA00023014"/>
    </source>
</evidence>
<dbReference type="GO" id="GO:0051539">
    <property type="term" value="F:4 iron, 4 sulfur cluster binding"/>
    <property type="evidence" value="ECO:0007669"/>
    <property type="project" value="UniProtKB-UniRule"/>
</dbReference>
<dbReference type="GO" id="GO:0046872">
    <property type="term" value="F:metal ion binding"/>
    <property type="evidence" value="ECO:0007669"/>
    <property type="project" value="UniProtKB-UniRule"/>
</dbReference>
<dbReference type="CDD" id="cd01335">
    <property type="entry name" value="Radical_SAM"/>
    <property type="match status" value="1"/>
</dbReference>
<dbReference type="InterPro" id="IPR034505">
    <property type="entry name" value="Coproporphyrinogen-III_oxidase"/>
</dbReference>
<keyword evidence="5 9" id="KW-0479">Metal-binding</keyword>
<dbReference type="Pfam" id="PF04055">
    <property type="entry name" value="Radical_SAM"/>
    <property type="match status" value="1"/>
</dbReference>
<dbReference type="GO" id="GO:0005737">
    <property type="term" value="C:cytoplasm"/>
    <property type="evidence" value="ECO:0007669"/>
    <property type="project" value="UniProtKB-SubCell"/>
</dbReference>
<dbReference type="SFLD" id="SFLDG01065">
    <property type="entry name" value="anaerobic_coproporphyrinogen-I"/>
    <property type="match status" value="1"/>
</dbReference>
<proteinExistence type="inferred from homology"/>
<dbReference type="AlphaFoldDB" id="A0A1M5XQN3"/>
<evidence type="ECO:0000313" key="12">
    <source>
        <dbReference type="Proteomes" id="UP000184526"/>
    </source>
</evidence>
<dbReference type="InterPro" id="IPR007197">
    <property type="entry name" value="rSAM"/>
</dbReference>
<gene>
    <name evidence="11" type="ORF">SAMN02745196_02390</name>
</gene>
<evidence type="ECO:0000313" key="11">
    <source>
        <dbReference type="EMBL" id="SHI02069.1"/>
    </source>
</evidence>
<accession>A0A1M5XQN3</accession>
<comment type="function">
    <text evidence="9">Probably acts as a heme chaperone, transferring heme to an unknown acceptor. Binds one molecule of heme per monomer, possibly covalently. Binds 1 [4Fe-4S] cluster. The cluster is coordinated with 3 cysteines and an exchangeable S-adenosyl-L-methionine.</text>
</comment>
<dbReference type="SFLD" id="SFLDF00562">
    <property type="entry name" value="HemN-like__clustered_with_heat"/>
    <property type="match status" value="1"/>
</dbReference>
<dbReference type="Pfam" id="PF06969">
    <property type="entry name" value="HemN_C"/>
    <property type="match status" value="1"/>
</dbReference>
<evidence type="ECO:0000256" key="4">
    <source>
        <dbReference type="ARBA" id="ARBA00022691"/>
    </source>
</evidence>
<dbReference type="PANTHER" id="PTHR13932:SF5">
    <property type="entry name" value="RADICAL S-ADENOSYL METHIONINE DOMAIN-CONTAINING PROTEIN 1, MITOCHONDRIAL"/>
    <property type="match status" value="1"/>
</dbReference>
<organism evidence="11 12">
    <name type="scientific">Clostridium collagenovorans DSM 3089</name>
    <dbReference type="NCBI Taxonomy" id="1121306"/>
    <lineage>
        <taxon>Bacteria</taxon>
        <taxon>Bacillati</taxon>
        <taxon>Bacillota</taxon>
        <taxon>Clostridia</taxon>
        <taxon>Eubacteriales</taxon>
        <taxon>Clostridiaceae</taxon>
        <taxon>Clostridium</taxon>
    </lineage>
</organism>
<dbReference type="PANTHER" id="PTHR13932">
    <property type="entry name" value="COPROPORPHYRINIGEN III OXIDASE"/>
    <property type="match status" value="1"/>
</dbReference>
<dbReference type="InterPro" id="IPR006638">
    <property type="entry name" value="Elp3/MiaA/NifB-like_rSAM"/>
</dbReference>
<sequence>MIKIEKTALYIHIPFCKQKCLYCDFASFAGAEKYMKEYTEALCKEIEAYKDIEIETVFIGGGTPTYLSIEALELLKNTMKKLKYSKTLEFTVEGNPGTFTEEKLKIFKEMGMNRLSIGLQSFDDNLLKSIGRIHSAEDFKESYYMARKMGVENINMDLMFGLPNQSLEKWIETLREAMTLNPDHISCYSLIIEENTAFYNLYEKNLLKLPNEDTERDMYSLTKNILRENGYEQYEISNYCKKGKECRHNLVYWNLENYIGCGVAAHSYYNGERFNNCENIKEYIKMMNEQNSPIITKSKNTLEDDMEEFMFLGLRKIQGISIKEFNQRFNVDIYDVYKEVIEKYKDLNLLQDSEGYVKLTTKGIEVSNVVMADFIIDR</sequence>
<dbReference type="SMART" id="SM00729">
    <property type="entry name" value="Elp3"/>
    <property type="match status" value="1"/>
</dbReference>
<dbReference type="PROSITE" id="PS51918">
    <property type="entry name" value="RADICAL_SAM"/>
    <property type="match status" value="1"/>
</dbReference>
<keyword evidence="12" id="KW-1185">Reference proteome</keyword>
<evidence type="ECO:0000256" key="5">
    <source>
        <dbReference type="ARBA" id="ARBA00022723"/>
    </source>
</evidence>
<dbReference type="SFLD" id="SFLDG01082">
    <property type="entry name" value="B12-binding_domain_containing"/>
    <property type="match status" value="1"/>
</dbReference>
<evidence type="ECO:0000256" key="1">
    <source>
        <dbReference type="ARBA" id="ARBA00006100"/>
    </source>
</evidence>
<dbReference type="STRING" id="1121306.SAMN02745196_02390"/>
<dbReference type="Proteomes" id="UP000184526">
    <property type="component" value="Unassembled WGS sequence"/>
</dbReference>
<dbReference type="InterPro" id="IPR058240">
    <property type="entry name" value="rSAM_sf"/>
</dbReference>
<reference evidence="11 12" key="1">
    <citation type="submission" date="2016-11" db="EMBL/GenBank/DDBJ databases">
        <authorList>
            <person name="Jaros S."/>
            <person name="Januszkiewicz K."/>
            <person name="Wedrychowicz H."/>
        </authorList>
    </citation>
    <scope>NUCLEOTIDE SEQUENCE [LARGE SCALE GENOMIC DNA]</scope>
    <source>
        <strain evidence="11 12">DSM 3089</strain>
    </source>
</reference>
<keyword evidence="7 9" id="KW-0411">Iron-sulfur</keyword>
<dbReference type="GO" id="GO:0004109">
    <property type="term" value="F:coproporphyrinogen oxidase activity"/>
    <property type="evidence" value="ECO:0007669"/>
    <property type="project" value="InterPro"/>
</dbReference>
<comment type="subcellular location">
    <subcellularLocation>
        <location evidence="9">Cytoplasm</location>
    </subcellularLocation>
</comment>
<keyword evidence="3 9" id="KW-0349">Heme</keyword>
<name>A0A1M5XQN3_9CLOT</name>
<evidence type="ECO:0000256" key="9">
    <source>
        <dbReference type="RuleBase" id="RU364116"/>
    </source>
</evidence>
<evidence type="ECO:0000256" key="2">
    <source>
        <dbReference type="ARBA" id="ARBA00017228"/>
    </source>
</evidence>
<evidence type="ECO:0000256" key="6">
    <source>
        <dbReference type="ARBA" id="ARBA00023004"/>
    </source>
</evidence>
<dbReference type="SFLD" id="SFLDF00288">
    <property type="entry name" value="HemN-like__clustered_with_nucl"/>
    <property type="match status" value="1"/>
</dbReference>
<protein>
    <recommendedName>
        <fullName evidence="2 9">Heme chaperone HemW</fullName>
    </recommendedName>
</protein>
<dbReference type="InterPro" id="IPR010723">
    <property type="entry name" value="HemN_C"/>
</dbReference>
<keyword evidence="9" id="KW-0004">4Fe-4S</keyword>
<dbReference type="SUPFAM" id="SSF102114">
    <property type="entry name" value="Radical SAM enzymes"/>
    <property type="match status" value="1"/>
</dbReference>
<dbReference type="GO" id="GO:0006779">
    <property type="term" value="P:porphyrin-containing compound biosynthetic process"/>
    <property type="evidence" value="ECO:0007669"/>
    <property type="project" value="InterPro"/>
</dbReference>
<keyword evidence="4 9" id="KW-0949">S-adenosyl-L-methionine</keyword>
<keyword evidence="9" id="KW-0963">Cytoplasm</keyword>
<dbReference type="EMBL" id="FQXP01000009">
    <property type="protein sequence ID" value="SHI02069.1"/>
    <property type="molecule type" value="Genomic_DNA"/>
</dbReference>
<evidence type="ECO:0000256" key="3">
    <source>
        <dbReference type="ARBA" id="ARBA00022617"/>
    </source>
</evidence>
<dbReference type="NCBIfam" id="TIGR00539">
    <property type="entry name" value="hemN_rel"/>
    <property type="match status" value="1"/>
</dbReference>
<keyword evidence="6 9" id="KW-0408">Iron</keyword>
<comment type="similarity">
    <text evidence="1">Belongs to the anaerobic coproporphyrinogen-III oxidase family. HemW subfamily.</text>
</comment>
<evidence type="ECO:0000256" key="8">
    <source>
        <dbReference type="ARBA" id="ARBA00023186"/>
    </source>
</evidence>
<dbReference type="SFLD" id="SFLDS00029">
    <property type="entry name" value="Radical_SAM"/>
    <property type="match status" value="1"/>
</dbReference>
<dbReference type="InterPro" id="IPR004559">
    <property type="entry name" value="HemW-like"/>
</dbReference>
<dbReference type="InterPro" id="IPR013785">
    <property type="entry name" value="Aldolase_TIM"/>
</dbReference>